<evidence type="ECO:0000313" key="3">
    <source>
        <dbReference type="EMBL" id="OAL33274.1"/>
    </source>
</evidence>
<dbReference type="PANTHER" id="PTHR34502:SF5">
    <property type="entry name" value="DUF6594 DOMAIN-CONTAINING PROTEIN"/>
    <property type="match status" value="1"/>
</dbReference>
<dbReference type="GeneID" id="34590847"/>
<dbReference type="OrthoDB" id="3533814at2759"/>
<feature type="transmembrane region" description="Helical" evidence="1">
    <location>
        <begin position="240"/>
        <end position="260"/>
    </location>
</feature>
<evidence type="ECO:0000259" key="2">
    <source>
        <dbReference type="Pfam" id="PF20237"/>
    </source>
</evidence>
<dbReference type="PANTHER" id="PTHR34502">
    <property type="entry name" value="DUF6594 DOMAIN-CONTAINING PROTEIN-RELATED"/>
    <property type="match status" value="1"/>
</dbReference>
<feature type="domain" description="DUF6594" evidence="2">
    <location>
        <begin position="4"/>
        <end position="276"/>
    </location>
</feature>
<keyword evidence="4" id="KW-1185">Reference proteome</keyword>
<dbReference type="RefSeq" id="XP_022498286.1">
    <property type="nucleotide sequence ID" value="XM_022645721.1"/>
</dbReference>
<name>A0A178CVH9_9EURO</name>
<accession>A0A178CVH9</accession>
<feature type="transmembrane region" description="Helical" evidence="1">
    <location>
        <begin position="266"/>
        <end position="284"/>
    </location>
</feature>
<dbReference type="AlphaFoldDB" id="A0A178CVH9"/>
<gene>
    <name evidence="3" type="ORF">AYO20_07436</name>
</gene>
<proteinExistence type="predicted"/>
<evidence type="ECO:0000313" key="4">
    <source>
        <dbReference type="Proteomes" id="UP000185904"/>
    </source>
</evidence>
<keyword evidence="1" id="KW-1133">Transmembrane helix</keyword>
<evidence type="ECO:0000256" key="1">
    <source>
        <dbReference type="SAM" id="Phobius"/>
    </source>
</evidence>
<comment type="caution">
    <text evidence="3">The sequence shown here is derived from an EMBL/GenBank/DDBJ whole genome shotgun (WGS) entry which is preliminary data.</text>
</comment>
<organism evidence="3 4">
    <name type="scientific">Fonsecaea nubica</name>
    <dbReference type="NCBI Taxonomy" id="856822"/>
    <lineage>
        <taxon>Eukaryota</taxon>
        <taxon>Fungi</taxon>
        <taxon>Dikarya</taxon>
        <taxon>Ascomycota</taxon>
        <taxon>Pezizomycotina</taxon>
        <taxon>Eurotiomycetes</taxon>
        <taxon>Chaetothyriomycetidae</taxon>
        <taxon>Chaetothyriales</taxon>
        <taxon>Herpotrichiellaceae</taxon>
        <taxon>Fonsecaea</taxon>
    </lineage>
</organism>
<dbReference type="EMBL" id="LVCJ01000052">
    <property type="protein sequence ID" value="OAL33274.1"/>
    <property type="molecule type" value="Genomic_DNA"/>
</dbReference>
<sequence>MNGYDAMCSDMATNPEAVIFRKFTILNYRALLFLQAELNQKESRLVSLIKHDQNSLDPERRQFSYSFDAMLRSNGETEGSTLQRELMREICRLLQNYSMWFLLILRLKSNYFSLLKRLREAQMSAPGANRFLRGREQRIWSEKKQYDLTSLTDRQEDREPLSSWLEWCVTDVWHKYFGHKLSPPKPVDEDWAPAVPSKLGQYPRSLIAGVVTAVTTILAPIFVTLSAVVLFFVDSESKRLGLIVGLSFLFSLALACVGVPRRIDSFVATATFTAVLIVFIGNNTD</sequence>
<reference evidence="3 4" key="1">
    <citation type="submission" date="2016-03" db="EMBL/GenBank/DDBJ databases">
        <title>The draft genome sequence of Fonsecaea nubica causative agent of cutaneous subcutaneous infection in human host.</title>
        <authorList>
            <person name="Costa F."/>
            <person name="Sybren D.H."/>
            <person name="Raittz R.T."/>
            <person name="Weiss V.A."/>
            <person name="Leao A.C."/>
            <person name="Gomes R."/>
            <person name="De Souza E.M."/>
            <person name="Pedrosa F.O."/>
            <person name="Steffens M.B."/>
            <person name="Bombassaro A."/>
            <person name="Tadra-Sfeir M.Z."/>
            <person name="Moreno L.F."/>
            <person name="Najafzadeh M.J."/>
            <person name="Felipe M.S."/>
            <person name="Teixeira M."/>
            <person name="Sun J."/>
            <person name="Xi L."/>
            <person name="Castro M.A."/>
            <person name="Vicente V.A."/>
        </authorList>
    </citation>
    <scope>NUCLEOTIDE SEQUENCE [LARGE SCALE GENOMIC DNA]</scope>
    <source>
        <strain evidence="3 4">CBS 269.64</strain>
    </source>
</reference>
<keyword evidence="1" id="KW-0472">Membrane</keyword>
<protein>
    <recommendedName>
        <fullName evidence="2">DUF6594 domain-containing protein</fullName>
    </recommendedName>
</protein>
<dbReference type="Proteomes" id="UP000185904">
    <property type="component" value="Unassembled WGS sequence"/>
</dbReference>
<dbReference type="Pfam" id="PF20237">
    <property type="entry name" value="DUF6594"/>
    <property type="match status" value="1"/>
</dbReference>
<keyword evidence="1" id="KW-0812">Transmembrane</keyword>
<dbReference type="InterPro" id="IPR046529">
    <property type="entry name" value="DUF6594"/>
</dbReference>
<feature type="transmembrane region" description="Helical" evidence="1">
    <location>
        <begin position="206"/>
        <end position="233"/>
    </location>
</feature>